<dbReference type="SMART" id="SM00408">
    <property type="entry name" value="IGc2"/>
    <property type="match status" value="4"/>
</dbReference>
<evidence type="ECO:0000256" key="3">
    <source>
        <dbReference type="ARBA" id="ARBA00022989"/>
    </source>
</evidence>
<dbReference type="CDD" id="cd00096">
    <property type="entry name" value="Ig"/>
    <property type="match status" value="1"/>
</dbReference>
<feature type="compositionally biased region" description="Low complexity" evidence="6">
    <location>
        <begin position="864"/>
        <end position="876"/>
    </location>
</feature>
<dbReference type="GeneID" id="134287929"/>
<dbReference type="EnsemblMetazoa" id="AALFPA23_001690.R1240">
    <property type="protein sequence ID" value="AALFPA23_001690.P1240"/>
    <property type="gene ID" value="AALFPA23_001690"/>
</dbReference>
<dbReference type="InterPro" id="IPR036179">
    <property type="entry name" value="Ig-like_dom_sf"/>
</dbReference>
<feature type="domain" description="Ig-like" evidence="8">
    <location>
        <begin position="41"/>
        <end position="141"/>
    </location>
</feature>
<feature type="domain" description="Ig-like" evidence="8">
    <location>
        <begin position="146"/>
        <end position="243"/>
    </location>
</feature>
<reference evidence="10" key="1">
    <citation type="journal article" date="2015" name="Proc. Natl. Acad. Sci. U.S.A.">
        <title>Genome sequence of the Asian Tiger mosquito, Aedes albopictus, reveals insights into its biology, genetics, and evolution.</title>
        <authorList>
            <person name="Chen X.G."/>
            <person name="Jiang X."/>
            <person name="Gu J."/>
            <person name="Xu M."/>
            <person name="Wu Y."/>
            <person name="Deng Y."/>
            <person name="Zhang C."/>
            <person name="Bonizzoni M."/>
            <person name="Dermauw W."/>
            <person name="Vontas J."/>
            <person name="Armbruster P."/>
            <person name="Huang X."/>
            <person name="Yang Y."/>
            <person name="Zhang H."/>
            <person name="He W."/>
            <person name="Peng H."/>
            <person name="Liu Y."/>
            <person name="Wu K."/>
            <person name="Chen J."/>
            <person name="Lirakis M."/>
            <person name="Topalis P."/>
            <person name="Van Leeuwen T."/>
            <person name="Hall A.B."/>
            <person name="Jiang X."/>
            <person name="Thorpe C."/>
            <person name="Mueller R.L."/>
            <person name="Sun C."/>
            <person name="Waterhouse R.M."/>
            <person name="Yan G."/>
            <person name="Tu Z.J."/>
            <person name="Fang X."/>
            <person name="James A.A."/>
        </authorList>
    </citation>
    <scope>NUCLEOTIDE SEQUENCE [LARGE SCALE GENOMIC DNA]</scope>
    <source>
        <strain evidence="10">Foshan</strain>
    </source>
</reference>
<feature type="region of interest" description="Disordered" evidence="6">
    <location>
        <begin position="729"/>
        <end position="769"/>
    </location>
</feature>
<feature type="region of interest" description="Disordered" evidence="6">
    <location>
        <begin position="840"/>
        <end position="876"/>
    </location>
</feature>
<evidence type="ECO:0000256" key="6">
    <source>
        <dbReference type="SAM" id="MobiDB-lite"/>
    </source>
</evidence>
<proteinExistence type="predicted"/>
<feature type="domain" description="Ig-like" evidence="8">
    <location>
        <begin position="252"/>
        <end position="330"/>
    </location>
</feature>
<feature type="domain" description="Ig-like" evidence="8">
    <location>
        <begin position="452"/>
        <end position="526"/>
    </location>
</feature>
<dbReference type="Pfam" id="PF07686">
    <property type="entry name" value="V-set"/>
    <property type="match status" value="1"/>
</dbReference>
<dbReference type="InterPro" id="IPR003598">
    <property type="entry name" value="Ig_sub2"/>
</dbReference>
<dbReference type="InterPro" id="IPR013783">
    <property type="entry name" value="Ig-like_fold"/>
</dbReference>
<name>A0ABM1XPT8_AEDAL</name>
<dbReference type="PANTHER" id="PTHR23278:SF31">
    <property type="entry name" value="SIDESTEP II, ISOFORM A"/>
    <property type="match status" value="1"/>
</dbReference>
<keyword evidence="5" id="KW-1015">Disulfide bond</keyword>
<evidence type="ECO:0000313" key="10">
    <source>
        <dbReference type="Proteomes" id="UP000069940"/>
    </source>
</evidence>
<evidence type="ECO:0000256" key="1">
    <source>
        <dbReference type="ARBA" id="ARBA00004167"/>
    </source>
</evidence>
<dbReference type="Pfam" id="PF13927">
    <property type="entry name" value="Ig_3"/>
    <property type="match status" value="2"/>
</dbReference>
<keyword evidence="10" id="KW-1185">Reference proteome</keyword>
<keyword evidence="3" id="KW-1133">Transmembrane helix</keyword>
<dbReference type="SUPFAM" id="SSF48726">
    <property type="entry name" value="Immunoglobulin"/>
    <property type="match status" value="5"/>
</dbReference>
<protein>
    <recommendedName>
        <fullName evidence="8">Ig-like domain-containing protein</fullName>
    </recommendedName>
</protein>
<evidence type="ECO:0000256" key="4">
    <source>
        <dbReference type="ARBA" id="ARBA00023136"/>
    </source>
</evidence>
<dbReference type="Proteomes" id="UP000069940">
    <property type="component" value="Unassembled WGS sequence"/>
</dbReference>
<dbReference type="Gene3D" id="2.60.40.10">
    <property type="entry name" value="Immunoglobulins"/>
    <property type="match status" value="5"/>
</dbReference>
<keyword evidence="2" id="KW-0812">Transmembrane</keyword>
<dbReference type="InterPro" id="IPR013106">
    <property type="entry name" value="Ig_V-set"/>
</dbReference>
<evidence type="ECO:0000313" key="9">
    <source>
        <dbReference type="EnsemblMetazoa" id="AALFPA23_001690.P1240"/>
    </source>
</evidence>
<feature type="signal peptide" evidence="7">
    <location>
        <begin position="1"/>
        <end position="23"/>
    </location>
</feature>
<dbReference type="InterPro" id="IPR007110">
    <property type="entry name" value="Ig-like_dom"/>
</dbReference>
<keyword evidence="4" id="KW-0472">Membrane</keyword>
<organism evidence="9 10">
    <name type="scientific">Aedes albopictus</name>
    <name type="common">Asian tiger mosquito</name>
    <name type="synonym">Stegomyia albopicta</name>
    <dbReference type="NCBI Taxonomy" id="7160"/>
    <lineage>
        <taxon>Eukaryota</taxon>
        <taxon>Metazoa</taxon>
        <taxon>Ecdysozoa</taxon>
        <taxon>Arthropoda</taxon>
        <taxon>Hexapoda</taxon>
        <taxon>Insecta</taxon>
        <taxon>Pterygota</taxon>
        <taxon>Neoptera</taxon>
        <taxon>Endopterygota</taxon>
        <taxon>Diptera</taxon>
        <taxon>Nematocera</taxon>
        <taxon>Culicoidea</taxon>
        <taxon>Culicidae</taxon>
        <taxon>Culicinae</taxon>
        <taxon>Aedini</taxon>
        <taxon>Aedes</taxon>
        <taxon>Stegomyia</taxon>
    </lineage>
</organism>
<dbReference type="InterPro" id="IPR003599">
    <property type="entry name" value="Ig_sub"/>
</dbReference>
<dbReference type="PANTHER" id="PTHR23278">
    <property type="entry name" value="SIDESTEP PROTEIN"/>
    <property type="match status" value="1"/>
</dbReference>
<dbReference type="RefSeq" id="XP_062707168.1">
    <property type="nucleotide sequence ID" value="XM_062851184.1"/>
</dbReference>
<dbReference type="InterPro" id="IPR013162">
    <property type="entry name" value="CD80_C2-set"/>
</dbReference>
<accession>A0ABM1XPT8</accession>
<reference evidence="9" key="2">
    <citation type="submission" date="2025-05" db="UniProtKB">
        <authorList>
            <consortium name="EnsemblMetazoa"/>
        </authorList>
    </citation>
    <scope>IDENTIFICATION</scope>
    <source>
        <strain evidence="9">Foshan</strain>
    </source>
</reference>
<evidence type="ECO:0000259" key="8">
    <source>
        <dbReference type="PROSITE" id="PS50835"/>
    </source>
</evidence>
<feature type="domain" description="Ig-like" evidence="8">
    <location>
        <begin position="350"/>
        <end position="436"/>
    </location>
</feature>
<comment type="subcellular location">
    <subcellularLocation>
        <location evidence="1">Membrane</location>
        <topology evidence="1">Single-pass membrane protein</topology>
    </subcellularLocation>
</comment>
<dbReference type="SMART" id="SM00409">
    <property type="entry name" value="IG"/>
    <property type="match status" value="4"/>
</dbReference>
<dbReference type="PROSITE" id="PS50835">
    <property type="entry name" value="IG_LIKE"/>
    <property type="match status" value="5"/>
</dbReference>
<dbReference type="Pfam" id="PF08205">
    <property type="entry name" value="C2-set_2"/>
    <property type="match status" value="2"/>
</dbReference>
<sequence length="901" mass="100757">MKFNGFVNVLCCKLVLIIYLADGKQMHEKDKHEPYNVDGVEGRSIELQCPITVPLYEVSMVLWFKDNAGIPLYSVDVRDRIGRQPAHWSAPEVFGSRAKFNIDKSPASLLIKNLKRHDQGIYRCRIDFRTIQTQTYRYNLSVIVLPEQPVVLDRWGRLMNGTKLGPKEEGDDVVITCRVSGGRPQPEVRWLINGVIVDDQYEQNSGDIIENRLLWPTIQRSDLNSIFTCQTMNTKLVEAKETSYVLDLHLKPLSVKIIDPPQALVAENRYEVSCRSWGSRPHAIITWYKGRREMTHTKDDTQNHNNTVSTLVFSPKIDDDGKNMTCRAENPAVKGWFLQTTWKMNVVYAPLVSIQLGSTLVADDIKEGDDVYFECHVKSNPSWKKLLWFHDDTLLLHNASARVIQTNQSLVLQKVVKQSAGYYACSAINGEGETVSNQQFLRVKHAPVCGHERVVLIGASKNENMEILCEIYADPPARSFHWRFNNSAEILDVDSHRYSNHGNFSVLQYIPVSEQDYGTLSCWASNEIGVQSEPCLFQIILADLPSPVTNCTLYNRTQQFAEIQCAPGYDGGLPQMFMLELVSKRTGTRRFNFSNKHEPYFMLDHLEKLTALMAAENNSLSCIVFAINQKGASRGVIIPNFEIGHVHPFQSASKHSTEWFPIALGALLTVIILALSISTKAYFGQCWLSCRPRSQADQQRNDVKITQQTKNIVISNDFECGTNCLKRKSTQTHNHQHQQQQQQHRSSLRKKNTSKDANEDEPDPDVIPAQFNMISSSPMISTPMLGSREKNDSYAFVNYSASSYYPNPIDLSNLSAGLGLDCPTASFVVGGHPVAMALESSGGSSGGGHHSGLALNGPIQQHPSATASSISSATAATGGSDLDINVIKDRLMTTRVPESCV</sequence>
<evidence type="ECO:0000256" key="7">
    <source>
        <dbReference type="SAM" id="SignalP"/>
    </source>
</evidence>
<evidence type="ECO:0000256" key="2">
    <source>
        <dbReference type="ARBA" id="ARBA00022692"/>
    </source>
</evidence>
<feature type="chain" id="PRO_5046214125" description="Ig-like domain-containing protein" evidence="7">
    <location>
        <begin position="24"/>
        <end position="901"/>
    </location>
</feature>
<evidence type="ECO:0000256" key="5">
    <source>
        <dbReference type="ARBA" id="ARBA00023157"/>
    </source>
</evidence>
<keyword evidence="7" id="KW-0732">Signal</keyword>